<keyword evidence="9" id="KW-1185">Reference proteome</keyword>
<dbReference type="InterPro" id="IPR035965">
    <property type="entry name" value="PAS-like_dom_sf"/>
</dbReference>
<reference evidence="8 9" key="1">
    <citation type="submission" date="2024-06" db="EMBL/GenBank/DDBJ databases">
        <title>Sorghum-associated microbial communities from plants grown in Nebraska, USA.</title>
        <authorList>
            <person name="Schachtman D."/>
        </authorList>
    </citation>
    <scope>NUCLEOTIDE SEQUENCE [LARGE SCALE GENOMIC DNA]</scope>
    <source>
        <strain evidence="8 9">2709</strain>
    </source>
</reference>
<dbReference type="PANTHER" id="PTHR43547:SF2">
    <property type="entry name" value="HYBRID SIGNAL TRANSDUCTION HISTIDINE KINASE C"/>
    <property type="match status" value="1"/>
</dbReference>
<dbReference type="SUPFAM" id="SSF55874">
    <property type="entry name" value="ATPase domain of HSP90 chaperone/DNA topoisomerase II/histidine kinase"/>
    <property type="match status" value="1"/>
</dbReference>
<evidence type="ECO:0000256" key="4">
    <source>
        <dbReference type="PROSITE-ProRule" id="PRU00169"/>
    </source>
</evidence>
<dbReference type="SUPFAM" id="SSF55785">
    <property type="entry name" value="PYP-like sensor domain (PAS domain)"/>
    <property type="match status" value="1"/>
</dbReference>
<dbReference type="SMART" id="SM00387">
    <property type="entry name" value="HATPase_c"/>
    <property type="match status" value="1"/>
</dbReference>
<dbReference type="InterPro" id="IPR003594">
    <property type="entry name" value="HATPase_dom"/>
</dbReference>
<dbReference type="Gene3D" id="3.40.50.2300">
    <property type="match status" value="2"/>
</dbReference>
<name>A0ABV2QD89_9BURK</name>
<evidence type="ECO:0000313" key="9">
    <source>
        <dbReference type="Proteomes" id="UP001549320"/>
    </source>
</evidence>
<dbReference type="SMART" id="SM00388">
    <property type="entry name" value="HisKA"/>
    <property type="match status" value="1"/>
</dbReference>
<dbReference type="InterPro" id="IPR003661">
    <property type="entry name" value="HisK_dim/P_dom"/>
</dbReference>
<feature type="domain" description="Response regulatory" evidence="6">
    <location>
        <begin position="18"/>
        <end position="134"/>
    </location>
</feature>
<dbReference type="InterPro" id="IPR036097">
    <property type="entry name" value="HisK_dim/P_sf"/>
</dbReference>
<dbReference type="PROSITE" id="PS50110">
    <property type="entry name" value="RESPONSE_REGULATORY"/>
    <property type="match status" value="2"/>
</dbReference>
<dbReference type="EC" id="2.7.13.3" evidence="2"/>
<evidence type="ECO:0000256" key="2">
    <source>
        <dbReference type="ARBA" id="ARBA00012438"/>
    </source>
</evidence>
<dbReference type="Gene3D" id="6.10.250.690">
    <property type="match status" value="1"/>
</dbReference>
<feature type="domain" description="Response regulatory" evidence="6">
    <location>
        <begin position="535"/>
        <end position="652"/>
    </location>
</feature>
<comment type="catalytic activity">
    <reaction evidence="1">
        <text>ATP + protein L-histidine = ADP + protein N-phospho-L-histidine.</text>
        <dbReference type="EC" id="2.7.13.3"/>
    </reaction>
</comment>
<protein>
    <recommendedName>
        <fullName evidence="2">histidine kinase</fullName>
        <ecNumber evidence="2">2.7.13.3</ecNumber>
    </recommendedName>
</protein>
<keyword evidence="3 4" id="KW-0597">Phosphoprotein</keyword>
<dbReference type="Proteomes" id="UP001549320">
    <property type="component" value="Unassembled WGS sequence"/>
</dbReference>
<evidence type="ECO:0000259" key="6">
    <source>
        <dbReference type="PROSITE" id="PS50110"/>
    </source>
</evidence>
<dbReference type="PRINTS" id="PR00344">
    <property type="entry name" value="BCTRLSENSOR"/>
</dbReference>
<evidence type="ECO:0000259" key="7">
    <source>
        <dbReference type="PROSITE" id="PS50112"/>
    </source>
</evidence>
<dbReference type="InterPro" id="IPR001789">
    <property type="entry name" value="Sig_transdc_resp-reg_receiver"/>
</dbReference>
<dbReference type="Pfam" id="PF00072">
    <property type="entry name" value="Response_reg"/>
    <property type="match status" value="2"/>
</dbReference>
<dbReference type="EMBL" id="JBEPSH010000008">
    <property type="protein sequence ID" value="MET4578868.1"/>
    <property type="molecule type" value="Genomic_DNA"/>
</dbReference>
<dbReference type="InterPro" id="IPR013656">
    <property type="entry name" value="PAS_4"/>
</dbReference>
<organism evidence="8 9">
    <name type="scientific">Ottowia thiooxydans</name>
    <dbReference type="NCBI Taxonomy" id="219182"/>
    <lineage>
        <taxon>Bacteria</taxon>
        <taxon>Pseudomonadati</taxon>
        <taxon>Pseudomonadota</taxon>
        <taxon>Betaproteobacteria</taxon>
        <taxon>Burkholderiales</taxon>
        <taxon>Comamonadaceae</taxon>
        <taxon>Ottowia</taxon>
    </lineage>
</organism>
<dbReference type="Gene3D" id="3.30.565.10">
    <property type="entry name" value="Histidine kinase-like ATPase, C-terminal domain"/>
    <property type="match status" value="1"/>
</dbReference>
<dbReference type="InterPro" id="IPR000014">
    <property type="entry name" value="PAS"/>
</dbReference>
<feature type="modified residue" description="4-aspartylphosphate" evidence="4">
    <location>
        <position position="66"/>
    </location>
</feature>
<dbReference type="InterPro" id="IPR005467">
    <property type="entry name" value="His_kinase_dom"/>
</dbReference>
<dbReference type="SMART" id="SM00091">
    <property type="entry name" value="PAS"/>
    <property type="match status" value="1"/>
</dbReference>
<evidence type="ECO:0000256" key="1">
    <source>
        <dbReference type="ARBA" id="ARBA00000085"/>
    </source>
</evidence>
<feature type="domain" description="PAS" evidence="7">
    <location>
        <begin position="146"/>
        <end position="209"/>
    </location>
</feature>
<comment type="caution">
    <text evidence="8">The sequence shown here is derived from an EMBL/GenBank/DDBJ whole genome shotgun (WGS) entry which is preliminary data.</text>
</comment>
<dbReference type="NCBIfam" id="TIGR00229">
    <property type="entry name" value="sensory_box"/>
    <property type="match status" value="1"/>
</dbReference>
<dbReference type="CDD" id="cd00082">
    <property type="entry name" value="HisKA"/>
    <property type="match status" value="1"/>
</dbReference>
<dbReference type="Pfam" id="PF00512">
    <property type="entry name" value="HisKA"/>
    <property type="match status" value="1"/>
</dbReference>
<dbReference type="InterPro" id="IPR011006">
    <property type="entry name" value="CheY-like_superfamily"/>
</dbReference>
<gene>
    <name evidence="8" type="ORF">ABIE13_003991</name>
</gene>
<dbReference type="PANTHER" id="PTHR43547">
    <property type="entry name" value="TWO-COMPONENT HISTIDINE KINASE"/>
    <property type="match status" value="1"/>
</dbReference>
<evidence type="ECO:0000256" key="3">
    <source>
        <dbReference type="ARBA" id="ARBA00022553"/>
    </source>
</evidence>
<proteinExistence type="predicted"/>
<dbReference type="CDD" id="cd00130">
    <property type="entry name" value="PAS"/>
    <property type="match status" value="1"/>
</dbReference>
<dbReference type="PROSITE" id="PS50109">
    <property type="entry name" value="HIS_KIN"/>
    <property type="match status" value="1"/>
</dbReference>
<evidence type="ECO:0000313" key="8">
    <source>
        <dbReference type="EMBL" id="MET4578868.1"/>
    </source>
</evidence>
<dbReference type="CDD" id="cd17574">
    <property type="entry name" value="REC_OmpR"/>
    <property type="match status" value="1"/>
</dbReference>
<dbReference type="InterPro" id="IPR004358">
    <property type="entry name" value="Sig_transdc_His_kin-like_C"/>
</dbReference>
<dbReference type="Gene3D" id="3.30.450.20">
    <property type="entry name" value="PAS domain"/>
    <property type="match status" value="1"/>
</dbReference>
<dbReference type="SUPFAM" id="SSF47384">
    <property type="entry name" value="Homodimeric domain of signal transducing histidine kinase"/>
    <property type="match status" value="1"/>
</dbReference>
<evidence type="ECO:0000259" key="5">
    <source>
        <dbReference type="PROSITE" id="PS50109"/>
    </source>
</evidence>
<dbReference type="SUPFAM" id="SSF52172">
    <property type="entry name" value="CheY-like"/>
    <property type="match status" value="2"/>
</dbReference>
<feature type="modified residue" description="4-aspartylphosphate" evidence="4">
    <location>
        <position position="584"/>
    </location>
</feature>
<dbReference type="PROSITE" id="PS50112">
    <property type="entry name" value="PAS"/>
    <property type="match status" value="1"/>
</dbReference>
<sequence>MSTISARLNVSIDRSKHTVLVVDDNPVTCYATSRSLRAAGFQTIEAGTGRRALELSVGDVSAVVLDVHLPDMGGFDVCREIRANEITRALPVLHLSAAFVKDADKVAGLEAGADAYLTHPAEPAMLVATVQALVRARLAEKKVHQSEAKFRSIYEQAQSGIALINDDGRFTDANPALLEMMGRTAEDVLGRPVAEFAAPGHEEHIQHIMAAQNTQSLWREDVVLFDASGELLHLEWSMAPGARGELRVAAVANVSDRIQLEQERKLLLEREQAARATAERYSRSKDDFVAVLSHELRNPLAAIIMNVHHLIRKSPPPELAKSIDAIKRNANTQARIISDILDVSRISSGKLTLEREWVEPDSLISSSLDSMKPAMDAKHLTLDLQMQTGSRNALLDPARFQQIFWNILNNAIKFSNEGERIEVSLSTHENDLILTVRDHGRGIEASFLNHIFEKFTQVATPGSKSTGGLGLGLSIVKHLAELHSGDVTVSSPGIGLGTTVKVTLPESLSPVGEAPDQDSKWSELNDGTEELNGIRILVVEDDQEAADLLGLILQERGATVSISGDYEAAVASLERTGADLLISDIGLPGKDGYELIRHVRASSSPYSRIPAIALTAFGREADKQAAIAAGFDLHSAKPLQPQKLLVAIKSLMASGSPSGSA</sequence>
<dbReference type="Gene3D" id="1.10.287.130">
    <property type="match status" value="1"/>
</dbReference>
<dbReference type="Pfam" id="PF02518">
    <property type="entry name" value="HATPase_c"/>
    <property type="match status" value="1"/>
</dbReference>
<accession>A0ABV2QD89</accession>
<dbReference type="InterPro" id="IPR036890">
    <property type="entry name" value="HATPase_C_sf"/>
</dbReference>
<dbReference type="Pfam" id="PF08448">
    <property type="entry name" value="PAS_4"/>
    <property type="match status" value="1"/>
</dbReference>
<dbReference type="RefSeq" id="WP_354446492.1">
    <property type="nucleotide sequence ID" value="NZ_JBEPSH010000008.1"/>
</dbReference>
<feature type="domain" description="Histidine kinase" evidence="5">
    <location>
        <begin position="291"/>
        <end position="508"/>
    </location>
</feature>
<dbReference type="SMART" id="SM00448">
    <property type="entry name" value="REC"/>
    <property type="match status" value="2"/>
</dbReference>